<dbReference type="PANTHER" id="PTHR46264:SF4">
    <property type="entry name" value="TYROSINE--TRNA LIGASE, CYTOPLASMIC"/>
    <property type="match status" value="1"/>
</dbReference>
<evidence type="ECO:0000256" key="3">
    <source>
        <dbReference type="ARBA" id="ARBA00022741"/>
    </source>
</evidence>
<evidence type="ECO:0000256" key="8">
    <source>
        <dbReference type="ARBA" id="ARBA00048248"/>
    </source>
</evidence>
<evidence type="ECO:0000313" key="11">
    <source>
        <dbReference type="Proteomes" id="UP000606974"/>
    </source>
</evidence>
<accession>A0A8H7E8V0</accession>
<dbReference type="PIRSF" id="PIRSF006588">
    <property type="entry name" value="TyrRS_arch_euk"/>
    <property type="match status" value="1"/>
</dbReference>
<dbReference type="OrthoDB" id="41238at2759"/>
<dbReference type="GO" id="GO:0005737">
    <property type="term" value="C:cytoplasm"/>
    <property type="evidence" value="ECO:0007669"/>
    <property type="project" value="TreeGrafter"/>
</dbReference>
<gene>
    <name evidence="10" type="ORF">GJ744_001438</name>
</gene>
<dbReference type="SUPFAM" id="SSF52374">
    <property type="entry name" value="Nucleotidylyl transferase"/>
    <property type="match status" value="1"/>
</dbReference>
<keyword evidence="11" id="KW-1185">Reference proteome</keyword>
<comment type="caution">
    <text evidence="10">The sequence shown here is derived from an EMBL/GenBank/DDBJ whole genome shotgun (WGS) entry which is preliminary data.</text>
</comment>
<dbReference type="AlphaFoldDB" id="A0A8H7E8V0"/>
<dbReference type="InterPro" id="IPR002305">
    <property type="entry name" value="aa-tRNA-synth_Ic"/>
</dbReference>
<dbReference type="EMBL" id="JAACFV010000012">
    <property type="protein sequence ID" value="KAF7512503.1"/>
    <property type="molecule type" value="Genomic_DNA"/>
</dbReference>
<dbReference type="GO" id="GO:0005524">
    <property type="term" value="F:ATP binding"/>
    <property type="evidence" value="ECO:0007669"/>
    <property type="project" value="UniProtKB-KW"/>
</dbReference>
<dbReference type="EC" id="6.1.1.1" evidence="1"/>
<proteinExistence type="inferred from homology"/>
<dbReference type="PRINTS" id="PR01040">
    <property type="entry name" value="TRNASYNTHTYR"/>
</dbReference>
<protein>
    <recommendedName>
        <fullName evidence="1">tyrosine--tRNA ligase</fullName>
        <ecNumber evidence="1">6.1.1.1</ecNumber>
    </recommendedName>
    <alternativeName>
        <fullName evidence="7">Tyrosyl-tRNA synthetase</fullName>
    </alternativeName>
</protein>
<evidence type="ECO:0000256" key="1">
    <source>
        <dbReference type="ARBA" id="ARBA00013160"/>
    </source>
</evidence>
<sequence length="381" mass="42784">MNGIDNIERRLDLITRRLPAVNGEDLIRTMLGDNKRPKCVWATAPTGKPHIGYFIPIAKFADFLQAGCEVVVLLLDTYAFLINYKYPWEQVLQRTEYYRCLVKAILEAIGISSSMVKFRENSSYEGTKAFVIDHYKLCALLSRQDCMDTGTEVSASTMFSPMLTPGLQSLAEEYLDIDMQFGGTDQRGIFHMAETFLPQLGYRKRAHLMNEMLPSLVGGKMSSSDPPNTKIMFLDGPDTVREKIAQANCEAGDIEKNGILPMLKEVLIPISELRVERCMHDAESLTATGYPRPFCSEDAPKGTVFSVEQGATDSRELRHYMSYSELQDDFLQKKLDPEALKTAVAGAINQLLSPIRSAYKENEVWRAADEMAYPGEVPMTN</sequence>
<organism evidence="10 11">
    <name type="scientific">Endocarpon pusillum</name>
    <dbReference type="NCBI Taxonomy" id="364733"/>
    <lineage>
        <taxon>Eukaryota</taxon>
        <taxon>Fungi</taxon>
        <taxon>Dikarya</taxon>
        <taxon>Ascomycota</taxon>
        <taxon>Pezizomycotina</taxon>
        <taxon>Eurotiomycetes</taxon>
        <taxon>Chaetothyriomycetidae</taxon>
        <taxon>Verrucariales</taxon>
        <taxon>Verrucariaceae</taxon>
        <taxon>Endocarpon</taxon>
    </lineage>
</organism>
<reference evidence="10" key="1">
    <citation type="submission" date="2020-02" db="EMBL/GenBank/DDBJ databases">
        <authorList>
            <person name="Palmer J.M."/>
        </authorList>
    </citation>
    <scope>NUCLEOTIDE SEQUENCE</scope>
    <source>
        <strain evidence="10">EPUS1.4</strain>
        <tissue evidence="10">Thallus</tissue>
    </source>
</reference>
<keyword evidence="5 9" id="KW-0648">Protein biosynthesis</keyword>
<dbReference type="InterPro" id="IPR023617">
    <property type="entry name" value="Tyr-tRNA-ligase_arc/euk-type"/>
</dbReference>
<dbReference type="GO" id="GO:0004831">
    <property type="term" value="F:tyrosine-tRNA ligase activity"/>
    <property type="evidence" value="ECO:0007669"/>
    <property type="project" value="UniProtKB-EC"/>
</dbReference>
<dbReference type="PANTHER" id="PTHR46264">
    <property type="entry name" value="TYROSINE-TRNA LIGASE"/>
    <property type="match status" value="1"/>
</dbReference>
<dbReference type="InterPro" id="IPR050489">
    <property type="entry name" value="Tyr-tRNA_synthase"/>
</dbReference>
<keyword evidence="4 9" id="KW-0067">ATP-binding</keyword>
<evidence type="ECO:0000256" key="5">
    <source>
        <dbReference type="ARBA" id="ARBA00022917"/>
    </source>
</evidence>
<comment type="similarity">
    <text evidence="9">Belongs to the class-I aminoacyl-tRNA synthetase family.</text>
</comment>
<dbReference type="InterPro" id="IPR014729">
    <property type="entry name" value="Rossmann-like_a/b/a_fold"/>
</dbReference>
<dbReference type="InterPro" id="IPR002307">
    <property type="entry name" value="Tyr-tRNA-ligase"/>
</dbReference>
<keyword evidence="6 9" id="KW-0030">Aminoacyl-tRNA synthetase</keyword>
<evidence type="ECO:0000313" key="10">
    <source>
        <dbReference type="EMBL" id="KAF7512503.1"/>
    </source>
</evidence>
<comment type="catalytic activity">
    <reaction evidence="8">
        <text>tRNA(Tyr) + L-tyrosine + ATP = L-tyrosyl-tRNA(Tyr) + AMP + diphosphate + H(+)</text>
        <dbReference type="Rhea" id="RHEA:10220"/>
        <dbReference type="Rhea" id="RHEA-COMP:9706"/>
        <dbReference type="Rhea" id="RHEA-COMP:9707"/>
        <dbReference type="ChEBI" id="CHEBI:15378"/>
        <dbReference type="ChEBI" id="CHEBI:30616"/>
        <dbReference type="ChEBI" id="CHEBI:33019"/>
        <dbReference type="ChEBI" id="CHEBI:58315"/>
        <dbReference type="ChEBI" id="CHEBI:78442"/>
        <dbReference type="ChEBI" id="CHEBI:78536"/>
        <dbReference type="ChEBI" id="CHEBI:456215"/>
        <dbReference type="EC" id="6.1.1.1"/>
    </reaction>
</comment>
<evidence type="ECO:0000256" key="4">
    <source>
        <dbReference type="ARBA" id="ARBA00022840"/>
    </source>
</evidence>
<dbReference type="Gene3D" id="3.40.50.620">
    <property type="entry name" value="HUPs"/>
    <property type="match status" value="1"/>
</dbReference>
<evidence type="ECO:0000256" key="9">
    <source>
        <dbReference type="RuleBase" id="RU363036"/>
    </source>
</evidence>
<keyword evidence="2 9" id="KW-0436">Ligase</keyword>
<dbReference type="Proteomes" id="UP000606974">
    <property type="component" value="Unassembled WGS sequence"/>
</dbReference>
<evidence type="ECO:0000256" key="7">
    <source>
        <dbReference type="ARBA" id="ARBA00033323"/>
    </source>
</evidence>
<name>A0A8H7E8V0_9EURO</name>
<dbReference type="GO" id="GO:0006437">
    <property type="term" value="P:tyrosyl-tRNA aminoacylation"/>
    <property type="evidence" value="ECO:0007669"/>
    <property type="project" value="InterPro"/>
</dbReference>
<evidence type="ECO:0000256" key="6">
    <source>
        <dbReference type="ARBA" id="ARBA00023146"/>
    </source>
</evidence>
<evidence type="ECO:0000256" key="2">
    <source>
        <dbReference type="ARBA" id="ARBA00022598"/>
    </source>
</evidence>
<dbReference type="Pfam" id="PF00579">
    <property type="entry name" value="tRNA-synt_1b"/>
    <property type="match status" value="1"/>
</dbReference>
<dbReference type="Gene3D" id="1.10.240.10">
    <property type="entry name" value="Tyrosyl-Transfer RNA Synthetase"/>
    <property type="match status" value="1"/>
</dbReference>
<keyword evidence="3 9" id="KW-0547">Nucleotide-binding</keyword>